<sequence length="74" mass="8287">MQNSPEVDYFEIFIVAEAKAAEAPPRWNGTWLCSHVEAALHLQLQQGDLELVSGCLLFPIPRPLSHCAKGLWEL</sequence>
<dbReference type="VEuPathDB" id="ToxoDB:EAH_00067080"/>
<reference evidence="1" key="1">
    <citation type="submission" date="2013-10" db="EMBL/GenBank/DDBJ databases">
        <title>Genomic analysis of the causative agents of coccidiosis in chickens.</title>
        <authorList>
            <person name="Reid A.J."/>
            <person name="Blake D."/>
            <person name="Billington K."/>
            <person name="Browne H."/>
            <person name="Dunn M."/>
            <person name="Hung S."/>
            <person name="Kawahara F."/>
            <person name="Miranda-Saavedra D."/>
            <person name="Mourier T."/>
            <person name="Nagra H."/>
            <person name="Otto T.D."/>
            <person name="Rawlings N."/>
            <person name="Sanchez A."/>
            <person name="Sanders M."/>
            <person name="Subramaniam C."/>
            <person name="Tay Y."/>
            <person name="Dear P."/>
            <person name="Doerig C."/>
            <person name="Gruber A."/>
            <person name="Parkinson J."/>
            <person name="Shirley M."/>
            <person name="Wan K.L."/>
            <person name="Berriman M."/>
            <person name="Tomley F."/>
            <person name="Pain A."/>
        </authorList>
    </citation>
    <scope>NUCLEOTIDE SEQUENCE</scope>
    <source>
        <strain evidence="1">Houghton</strain>
    </source>
</reference>
<evidence type="ECO:0000313" key="1">
    <source>
        <dbReference type="EMBL" id="CDI82597.1"/>
    </source>
</evidence>
<accession>U6GSS2</accession>
<reference evidence="1" key="2">
    <citation type="submission" date="2013-10" db="EMBL/GenBank/DDBJ databases">
        <authorList>
            <person name="Aslett M."/>
        </authorList>
    </citation>
    <scope>NUCLEOTIDE SEQUENCE</scope>
    <source>
        <strain evidence="1">Houghton</strain>
    </source>
</reference>
<dbReference type="GeneID" id="25274778"/>
<keyword evidence="2" id="KW-1185">Reference proteome</keyword>
<gene>
    <name evidence="1" type="ORF">EAH_00067080</name>
</gene>
<evidence type="ECO:0000313" key="2">
    <source>
        <dbReference type="Proteomes" id="UP000018050"/>
    </source>
</evidence>
<protein>
    <submittedName>
        <fullName evidence="1">Uncharacterized protein</fullName>
    </submittedName>
</protein>
<organism evidence="1 2">
    <name type="scientific">Eimeria acervulina</name>
    <name type="common">Coccidian parasite</name>
    <dbReference type="NCBI Taxonomy" id="5801"/>
    <lineage>
        <taxon>Eukaryota</taxon>
        <taxon>Sar</taxon>
        <taxon>Alveolata</taxon>
        <taxon>Apicomplexa</taxon>
        <taxon>Conoidasida</taxon>
        <taxon>Coccidia</taxon>
        <taxon>Eucoccidiorida</taxon>
        <taxon>Eimeriorina</taxon>
        <taxon>Eimeriidae</taxon>
        <taxon>Eimeria</taxon>
    </lineage>
</organism>
<dbReference type="Proteomes" id="UP000018050">
    <property type="component" value="Unassembled WGS sequence"/>
</dbReference>
<dbReference type="AlphaFoldDB" id="U6GSS2"/>
<dbReference type="RefSeq" id="XP_013248055.1">
    <property type="nucleotide sequence ID" value="XM_013392601.1"/>
</dbReference>
<dbReference type="EMBL" id="HG672571">
    <property type="protein sequence ID" value="CDI82597.1"/>
    <property type="molecule type" value="Genomic_DNA"/>
</dbReference>
<proteinExistence type="predicted"/>
<name>U6GSS2_EIMAC</name>